<evidence type="ECO:0000256" key="6">
    <source>
        <dbReference type="ARBA" id="ARBA00023186"/>
    </source>
</evidence>
<dbReference type="GO" id="GO:0140662">
    <property type="term" value="F:ATP-dependent protein folding chaperone"/>
    <property type="evidence" value="ECO:0007669"/>
    <property type="project" value="InterPro"/>
</dbReference>
<keyword evidence="6" id="KW-0143">Chaperone</keyword>
<dbReference type="InterPro" id="IPR027413">
    <property type="entry name" value="GROEL-like_equatorial_sf"/>
</dbReference>
<dbReference type="PANTHER" id="PTHR11353">
    <property type="entry name" value="CHAPERONIN"/>
    <property type="match status" value="1"/>
</dbReference>
<comment type="function">
    <text evidence="1">Molecular chaperone; assists the folding of proteins upon ATP hydrolysis.</text>
</comment>
<name>R0KN94_NOSB1</name>
<comment type="similarity">
    <text evidence="2">Belongs to the TCP-1 chaperonin family.</text>
</comment>
<dbReference type="InterPro" id="IPR002423">
    <property type="entry name" value="Cpn60/GroEL/TCP-1"/>
</dbReference>
<reference evidence="7 8" key="1">
    <citation type="journal article" date="2013" name="BMC Genomics">
        <title>Comparative genomics of parasitic silkworm microsporidia reveal an association between genome expansion and host adaptation.</title>
        <authorList>
            <person name="Pan G."/>
            <person name="Xu J."/>
            <person name="Li T."/>
            <person name="Xia Q."/>
            <person name="Liu S.L."/>
            <person name="Zhang G."/>
            <person name="Li S."/>
            <person name="Li C."/>
            <person name="Liu H."/>
            <person name="Yang L."/>
            <person name="Liu T."/>
            <person name="Zhang X."/>
            <person name="Wu Z."/>
            <person name="Fan W."/>
            <person name="Dang X."/>
            <person name="Xiang H."/>
            <person name="Tao M."/>
            <person name="Li Y."/>
            <person name="Hu J."/>
            <person name="Li Z."/>
            <person name="Lin L."/>
            <person name="Luo J."/>
            <person name="Geng L."/>
            <person name="Wang L."/>
            <person name="Long M."/>
            <person name="Wan Y."/>
            <person name="He N."/>
            <person name="Zhang Z."/>
            <person name="Lu C."/>
            <person name="Keeling P.J."/>
            <person name="Wang J."/>
            <person name="Xiang Z."/>
            <person name="Zhou Z."/>
        </authorList>
    </citation>
    <scope>NUCLEOTIDE SEQUENCE [LARGE SCALE GENOMIC DNA]</scope>
    <source>
        <strain evidence="8">CQ1 / CVCC 102059</strain>
    </source>
</reference>
<dbReference type="Gene3D" id="3.30.260.10">
    <property type="entry name" value="TCP-1-like chaperonin intermediate domain"/>
    <property type="match status" value="1"/>
</dbReference>
<dbReference type="Gene3D" id="3.50.7.10">
    <property type="entry name" value="GroEL"/>
    <property type="match status" value="1"/>
</dbReference>
<evidence type="ECO:0000313" key="8">
    <source>
        <dbReference type="Proteomes" id="UP000016927"/>
    </source>
</evidence>
<dbReference type="Pfam" id="PF00118">
    <property type="entry name" value="Cpn60_TCP1"/>
    <property type="match status" value="1"/>
</dbReference>
<dbReference type="OMA" id="KIRICKV"/>
<gene>
    <name evidence="7" type="ORF">NBO_514g0001</name>
</gene>
<accession>R0KN94</accession>
<dbReference type="STRING" id="578461.R0KN94"/>
<evidence type="ECO:0000256" key="2">
    <source>
        <dbReference type="ARBA" id="ARBA00008020"/>
    </source>
</evidence>
<keyword evidence="4" id="KW-0547">Nucleotide-binding</keyword>
<dbReference type="AlphaFoldDB" id="R0KN94"/>
<evidence type="ECO:0000256" key="4">
    <source>
        <dbReference type="ARBA" id="ARBA00022741"/>
    </source>
</evidence>
<dbReference type="SUPFAM" id="SSF54849">
    <property type="entry name" value="GroEL-intermediate domain like"/>
    <property type="match status" value="1"/>
</dbReference>
<dbReference type="VEuPathDB" id="MicrosporidiaDB:NBO_514g0001"/>
<evidence type="ECO:0000256" key="3">
    <source>
        <dbReference type="ARBA" id="ARBA00011381"/>
    </source>
</evidence>
<proteinExistence type="inferred from homology"/>
<dbReference type="InterPro" id="IPR017998">
    <property type="entry name" value="Chaperone_TCP-1"/>
</dbReference>
<comment type="subunit">
    <text evidence="3">Component of the T-complex protein 1 (TCP1) complex.</text>
</comment>
<dbReference type="InterPro" id="IPR027410">
    <property type="entry name" value="TCP-1-like_intermed_sf"/>
</dbReference>
<dbReference type="OrthoDB" id="1748577at2759"/>
<organism evidence="7 8">
    <name type="scientific">Nosema bombycis (strain CQ1 / CVCC 102059)</name>
    <name type="common">Microsporidian parasite</name>
    <name type="synonym">Pebrine of silkworm</name>
    <dbReference type="NCBI Taxonomy" id="578461"/>
    <lineage>
        <taxon>Eukaryota</taxon>
        <taxon>Fungi</taxon>
        <taxon>Fungi incertae sedis</taxon>
        <taxon>Microsporidia</taxon>
        <taxon>Nosematidae</taxon>
        <taxon>Nosema</taxon>
    </lineage>
</organism>
<sequence>MKKKISNLKSDVLIFSGRINEIYLDLLNKENKLIFKILSKHDLRRLRDLLGGSISQEFGEEVVKGKVKEIKVITLGNKKYTQFINYEGDNKDGGNEDDGNEDNVKAVNDDAFNKVPNNDNINNSISSKSLNVCSIILRHSLEYRLDDIERNLNKALIALQRNVKNEKLQVCPGKGQFEKRLGEIFFKLSKESLEKYNEGEDLLEKHLIYESLYKSMPTNEVKDDSIDIYSTKVKAICYALEFVGTVFEIEDYLIGIPPKLNVRPQMNQDWDEDH</sequence>
<dbReference type="HOGENOM" id="CLU_1166130_0_0_1"/>
<dbReference type="Proteomes" id="UP000016927">
    <property type="component" value="Unassembled WGS sequence"/>
</dbReference>
<dbReference type="EMBL" id="KB909422">
    <property type="protein sequence ID" value="EOB12136.1"/>
    <property type="molecule type" value="Genomic_DNA"/>
</dbReference>
<keyword evidence="8" id="KW-1185">Reference proteome</keyword>
<evidence type="ECO:0000313" key="7">
    <source>
        <dbReference type="EMBL" id="EOB12136.1"/>
    </source>
</evidence>
<dbReference type="InterPro" id="IPR027409">
    <property type="entry name" value="GroEL-like_apical_dom_sf"/>
</dbReference>
<dbReference type="Gene3D" id="1.10.560.10">
    <property type="entry name" value="GroEL-like equatorial domain"/>
    <property type="match status" value="1"/>
</dbReference>
<dbReference type="GO" id="GO:0005524">
    <property type="term" value="F:ATP binding"/>
    <property type="evidence" value="ECO:0007669"/>
    <property type="project" value="UniProtKB-KW"/>
</dbReference>
<keyword evidence="5" id="KW-0067">ATP-binding</keyword>
<dbReference type="SUPFAM" id="SSF52029">
    <property type="entry name" value="GroEL apical domain-like"/>
    <property type="match status" value="1"/>
</dbReference>
<evidence type="ECO:0000256" key="1">
    <source>
        <dbReference type="ARBA" id="ARBA00002912"/>
    </source>
</evidence>
<protein>
    <submittedName>
        <fullName evidence="7">T complex protein 1 theta subunit</fullName>
    </submittedName>
</protein>
<evidence type="ECO:0000256" key="5">
    <source>
        <dbReference type="ARBA" id="ARBA00022840"/>
    </source>
</evidence>